<dbReference type="AlphaFoldDB" id="A0A5D2JRV9"/>
<protein>
    <submittedName>
        <fullName evidence="1">Uncharacterized protein</fullName>
    </submittedName>
</protein>
<proteinExistence type="predicted"/>
<evidence type="ECO:0000313" key="1">
    <source>
        <dbReference type="EMBL" id="TYH57558.1"/>
    </source>
</evidence>
<evidence type="ECO:0000313" key="2">
    <source>
        <dbReference type="Proteomes" id="UP000322667"/>
    </source>
</evidence>
<dbReference type="EMBL" id="CM017630">
    <property type="protein sequence ID" value="TYH57558.1"/>
    <property type="molecule type" value="Genomic_DNA"/>
</dbReference>
<name>A0A5D2JRV9_GOSTO</name>
<keyword evidence="2" id="KW-1185">Reference proteome</keyword>
<dbReference type="Proteomes" id="UP000322667">
    <property type="component" value="Chromosome D08"/>
</dbReference>
<sequence>MQTASDFNLFSDDNGEGRNPIARCLLHCRYGYGDV</sequence>
<gene>
    <name evidence="1" type="ORF">ES332_D08G098300v1</name>
</gene>
<accession>A0A5D2JRV9</accession>
<organism evidence="1 2">
    <name type="scientific">Gossypium tomentosum</name>
    <name type="common">Hawaiian cotton</name>
    <name type="synonym">Gossypium sandvicense</name>
    <dbReference type="NCBI Taxonomy" id="34277"/>
    <lineage>
        <taxon>Eukaryota</taxon>
        <taxon>Viridiplantae</taxon>
        <taxon>Streptophyta</taxon>
        <taxon>Embryophyta</taxon>
        <taxon>Tracheophyta</taxon>
        <taxon>Spermatophyta</taxon>
        <taxon>Magnoliopsida</taxon>
        <taxon>eudicotyledons</taxon>
        <taxon>Gunneridae</taxon>
        <taxon>Pentapetalae</taxon>
        <taxon>rosids</taxon>
        <taxon>malvids</taxon>
        <taxon>Malvales</taxon>
        <taxon>Malvaceae</taxon>
        <taxon>Malvoideae</taxon>
        <taxon>Gossypium</taxon>
    </lineage>
</organism>
<reference evidence="1 2" key="1">
    <citation type="submission" date="2019-07" db="EMBL/GenBank/DDBJ databases">
        <title>WGS assembly of Gossypium tomentosum.</title>
        <authorList>
            <person name="Chen Z.J."/>
            <person name="Sreedasyam A."/>
            <person name="Ando A."/>
            <person name="Song Q."/>
            <person name="De L."/>
            <person name="Hulse-Kemp A."/>
            <person name="Ding M."/>
            <person name="Ye W."/>
            <person name="Kirkbride R."/>
            <person name="Jenkins J."/>
            <person name="Plott C."/>
            <person name="Lovell J."/>
            <person name="Lin Y.-M."/>
            <person name="Vaughn R."/>
            <person name="Liu B."/>
            <person name="Li W."/>
            <person name="Simpson S."/>
            <person name="Scheffler B."/>
            <person name="Saski C."/>
            <person name="Grover C."/>
            <person name="Hu G."/>
            <person name="Conover J."/>
            <person name="Carlson J."/>
            <person name="Shu S."/>
            <person name="Boston L."/>
            <person name="Williams M."/>
            <person name="Peterson D."/>
            <person name="Mcgee K."/>
            <person name="Jones D."/>
            <person name="Wendel J."/>
            <person name="Stelly D."/>
            <person name="Grimwood J."/>
            <person name="Schmutz J."/>
        </authorList>
    </citation>
    <scope>NUCLEOTIDE SEQUENCE [LARGE SCALE GENOMIC DNA]</scope>
    <source>
        <strain evidence="1">7179.01</strain>
    </source>
</reference>